<evidence type="ECO:0000256" key="1">
    <source>
        <dbReference type="SAM" id="MobiDB-lite"/>
    </source>
</evidence>
<name>A0A0U0QTB8_MYCTX</name>
<feature type="region of interest" description="Disordered" evidence="1">
    <location>
        <begin position="1"/>
        <end position="26"/>
    </location>
</feature>
<dbReference type="Proteomes" id="UP000038802">
    <property type="component" value="Unassembled WGS sequence"/>
</dbReference>
<organism evidence="2 3">
    <name type="scientific">Mycobacterium tuberculosis</name>
    <dbReference type="NCBI Taxonomy" id="1773"/>
    <lineage>
        <taxon>Bacteria</taxon>
        <taxon>Bacillati</taxon>
        <taxon>Actinomycetota</taxon>
        <taxon>Actinomycetes</taxon>
        <taxon>Mycobacteriales</taxon>
        <taxon>Mycobacteriaceae</taxon>
        <taxon>Mycobacterium</taxon>
        <taxon>Mycobacterium tuberculosis complex</taxon>
    </lineage>
</organism>
<feature type="compositionally biased region" description="Basic and acidic residues" evidence="1">
    <location>
        <begin position="1"/>
        <end position="14"/>
    </location>
</feature>
<gene>
    <name evidence="2" type="ORF">ERS007703_01326</name>
</gene>
<accession>A0A0U0QTB8</accession>
<sequence>MLNGRSSRDARVHGTENGIRSGSWTPSRMVSISWSHNSSVGSCNWSRGVVMRRSNNGQ</sequence>
<dbReference type="AlphaFoldDB" id="A0A0U0QTB8"/>
<reference evidence="3" key="1">
    <citation type="submission" date="2015-03" db="EMBL/GenBank/DDBJ databases">
        <authorList>
            <consortium name="Pathogen Informatics"/>
        </authorList>
    </citation>
    <scope>NUCLEOTIDE SEQUENCE [LARGE SCALE GENOMIC DNA]</scope>
    <source>
        <strain evidence="3">K00500041</strain>
    </source>
</reference>
<evidence type="ECO:0000313" key="3">
    <source>
        <dbReference type="Proteomes" id="UP000038802"/>
    </source>
</evidence>
<evidence type="ECO:0000313" key="2">
    <source>
        <dbReference type="EMBL" id="COV40605.1"/>
    </source>
</evidence>
<protein>
    <submittedName>
        <fullName evidence="2">Uncharacterized protein</fullName>
    </submittedName>
</protein>
<proteinExistence type="predicted"/>
<dbReference type="EMBL" id="CSAE01000108">
    <property type="protein sequence ID" value="COV40605.1"/>
    <property type="molecule type" value="Genomic_DNA"/>
</dbReference>